<dbReference type="Pfam" id="PF06742">
    <property type="entry name" value="DUF1214"/>
    <property type="match status" value="1"/>
</dbReference>
<dbReference type="EMBL" id="CP014544">
    <property type="protein sequence ID" value="AMO70174.1"/>
    <property type="molecule type" value="Genomic_DNA"/>
</dbReference>
<dbReference type="KEGG" id="zal:AZF00_18515"/>
<dbReference type="Gene3D" id="2.60.120.600">
    <property type="entry name" value="Domain of unknown function DUF1214, C-terminal domain"/>
    <property type="match status" value="1"/>
</dbReference>
<dbReference type="PANTHER" id="PTHR36509:SF2">
    <property type="entry name" value="BLL3101 PROTEIN"/>
    <property type="match status" value="1"/>
</dbReference>
<evidence type="ECO:0000313" key="4">
    <source>
        <dbReference type="EMBL" id="AMO70174.1"/>
    </source>
</evidence>
<evidence type="ECO:0000259" key="3">
    <source>
        <dbReference type="Pfam" id="PF06863"/>
    </source>
</evidence>
<evidence type="ECO:0000259" key="2">
    <source>
        <dbReference type="Pfam" id="PF06742"/>
    </source>
</evidence>
<feature type="domain" description="DUF1214" evidence="2">
    <location>
        <begin position="332"/>
        <end position="440"/>
    </location>
</feature>
<dbReference type="InterPro" id="IPR037049">
    <property type="entry name" value="DUF1214_C_sf"/>
</dbReference>
<keyword evidence="1" id="KW-0812">Transmembrane</keyword>
<sequence length="457" mass="51864">MKSHISKSRVSVPLFIALLIAAVISLASIAYIKREQIKAAAHAYVFGYPLVIMDITKQAFVEKMGPENQLFHIERFPPVDFRGVVRPNLDTLYSLAWLNLNDTEMVLSLPAESKRYYLLTILDAWTNVPATFGTRQGTQDGSSYLLVGPQWRGDTPDGLELVRLPTNMSWILARIQTNGEKDYPIVNTQQRSMSLVSLADWRAGKKPLPVKNWDQEDMPEEPIYQLEKMSAKAFMGHLISLMDKNPPFEEDTVMVKTLEREIVSPNSWGLLDQWAISTGVWLAKYKLKEARQDVFERAGWQNPPMELGNYGNDYALRAFIGMVGLGANRPEDAMYPTARTDADGEKLSSSEDYVIHFDFGETPPVNAFWSITLYDEEGYLVDNKINRYALGDRDDLYFNADGSLDLYIQRHEPAGERARNWLPSGDAPIFSLTARLYWAKPAALSGQWRLPLVKKQQ</sequence>
<dbReference type="PANTHER" id="PTHR36509">
    <property type="entry name" value="BLL3101 PROTEIN"/>
    <property type="match status" value="1"/>
</dbReference>
<protein>
    <recommendedName>
        <fullName evidence="6">DUF1254 domain-containing protein</fullName>
    </recommendedName>
</protein>
<dbReference type="InterPro" id="IPR010679">
    <property type="entry name" value="DUF1254"/>
</dbReference>
<dbReference type="InterPro" id="IPR037050">
    <property type="entry name" value="DUF1254_sf"/>
</dbReference>
<feature type="domain" description="DUF1254" evidence="3">
    <location>
        <begin position="68"/>
        <end position="195"/>
    </location>
</feature>
<organism evidence="4 5">
    <name type="scientific">Zhongshania aliphaticivorans</name>
    <dbReference type="NCBI Taxonomy" id="1470434"/>
    <lineage>
        <taxon>Bacteria</taxon>
        <taxon>Pseudomonadati</taxon>
        <taxon>Pseudomonadota</taxon>
        <taxon>Gammaproteobacteria</taxon>
        <taxon>Cellvibrionales</taxon>
        <taxon>Spongiibacteraceae</taxon>
        <taxon>Zhongshania</taxon>
    </lineage>
</organism>
<keyword evidence="1" id="KW-1133">Transmembrane helix</keyword>
<dbReference type="Proteomes" id="UP000074119">
    <property type="component" value="Chromosome"/>
</dbReference>
<feature type="transmembrane region" description="Helical" evidence="1">
    <location>
        <begin position="12"/>
        <end position="32"/>
    </location>
</feature>
<dbReference type="Gene3D" id="2.60.40.1610">
    <property type="entry name" value="Domain of unknown function DUF1254"/>
    <property type="match status" value="1"/>
</dbReference>
<reference evidence="4 5" key="1">
    <citation type="submission" date="2015-12" db="EMBL/GenBank/DDBJ databases">
        <authorList>
            <person name="Shamseldin A."/>
            <person name="Moawad H."/>
            <person name="Abd El-Rahim W.M."/>
            <person name="Sadowsky M.J."/>
        </authorList>
    </citation>
    <scope>NUCLEOTIDE SEQUENCE [LARGE SCALE GENOMIC DNA]</scope>
    <source>
        <strain evidence="4 5">SM2</strain>
    </source>
</reference>
<evidence type="ECO:0000313" key="5">
    <source>
        <dbReference type="Proteomes" id="UP000074119"/>
    </source>
</evidence>
<accession>A0A127MA99</accession>
<dbReference type="InterPro" id="IPR010621">
    <property type="entry name" value="DUF1214"/>
</dbReference>
<dbReference type="Pfam" id="PF06863">
    <property type="entry name" value="DUF1254"/>
    <property type="match status" value="1"/>
</dbReference>
<dbReference type="STRING" id="1470434.AZF00_18515"/>
<keyword evidence="1" id="KW-0472">Membrane</keyword>
<name>A0A127MA99_9GAMM</name>
<dbReference type="SUPFAM" id="SSF160935">
    <property type="entry name" value="VPA0735-like"/>
    <property type="match status" value="1"/>
</dbReference>
<dbReference type="AlphaFoldDB" id="A0A127MA99"/>
<gene>
    <name evidence="4" type="ORF">AZF00_18515</name>
</gene>
<evidence type="ECO:0008006" key="6">
    <source>
        <dbReference type="Google" id="ProtNLM"/>
    </source>
</evidence>
<proteinExistence type="predicted"/>
<evidence type="ECO:0000256" key="1">
    <source>
        <dbReference type="SAM" id="Phobius"/>
    </source>
</evidence>